<dbReference type="Proteomes" id="UP001390339">
    <property type="component" value="Unassembled WGS sequence"/>
</dbReference>
<accession>A0ABR2I5Q0</accession>
<name>A0ABR2I5Q0_9PEZI</name>
<comment type="caution">
    <text evidence="2">The sequence shown here is derived from an EMBL/GenBank/DDBJ whole genome shotgun (WGS) entry which is preliminary data.</text>
</comment>
<evidence type="ECO:0000313" key="2">
    <source>
        <dbReference type="EMBL" id="KAK8857313.1"/>
    </source>
</evidence>
<gene>
    <name evidence="2" type="ORF">PGQ11_013225</name>
</gene>
<keyword evidence="1" id="KW-0812">Transmembrane</keyword>
<protein>
    <submittedName>
        <fullName evidence="2">Uncharacterized protein</fullName>
    </submittedName>
</protein>
<feature type="transmembrane region" description="Helical" evidence="1">
    <location>
        <begin position="6"/>
        <end position="31"/>
    </location>
</feature>
<proteinExistence type="predicted"/>
<keyword evidence="1" id="KW-0472">Membrane</keyword>
<sequence length="89" mass="9438">MLSTEVVVALALGIPSLFVAAAALWVAYLTYAYSRDRDSHSSSSSARIPSWPSQYPLLAAADSWTGNGYPSSVMPHAALPGSIRRRGNA</sequence>
<reference evidence="2 3" key="1">
    <citation type="journal article" date="2024" name="IMA Fungus">
        <title>Apiospora arundinis, a panoply of carbohydrate-active enzymes and secondary metabolites.</title>
        <authorList>
            <person name="Sorensen T."/>
            <person name="Petersen C."/>
            <person name="Muurmann A.T."/>
            <person name="Christiansen J.V."/>
            <person name="Brundto M.L."/>
            <person name="Overgaard C.K."/>
            <person name="Boysen A.T."/>
            <person name="Wollenberg R.D."/>
            <person name="Larsen T.O."/>
            <person name="Sorensen J.L."/>
            <person name="Nielsen K.L."/>
            <person name="Sondergaard T.E."/>
        </authorList>
    </citation>
    <scope>NUCLEOTIDE SEQUENCE [LARGE SCALE GENOMIC DNA]</scope>
    <source>
        <strain evidence="2 3">AAU 773</strain>
    </source>
</reference>
<evidence type="ECO:0000256" key="1">
    <source>
        <dbReference type="SAM" id="Phobius"/>
    </source>
</evidence>
<keyword evidence="1" id="KW-1133">Transmembrane helix</keyword>
<organism evidence="2 3">
    <name type="scientific">Apiospora arundinis</name>
    <dbReference type="NCBI Taxonomy" id="335852"/>
    <lineage>
        <taxon>Eukaryota</taxon>
        <taxon>Fungi</taxon>
        <taxon>Dikarya</taxon>
        <taxon>Ascomycota</taxon>
        <taxon>Pezizomycotina</taxon>
        <taxon>Sordariomycetes</taxon>
        <taxon>Xylariomycetidae</taxon>
        <taxon>Amphisphaeriales</taxon>
        <taxon>Apiosporaceae</taxon>
        <taxon>Apiospora</taxon>
    </lineage>
</organism>
<dbReference type="EMBL" id="JAPCWZ010000007">
    <property type="protein sequence ID" value="KAK8857313.1"/>
    <property type="molecule type" value="Genomic_DNA"/>
</dbReference>
<evidence type="ECO:0000313" key="3">
    <source>
        <dbReference type="Proteomes" id="UP001390339"/>
    </source>
</evidence>
<keyword evidence="3" id="KW-1185">Reference proteome</keyword>